<reference evidence="3" key="2">
    <citation type="submission" date="2015-01" db="EMBL/GenBank/DDBJ databases">
        <title>Evolutionary Origins and Diversification of the Mycorrhizal Mutualists.</title>
        <authorList>
            <consortium name="DOE Joint Genome Institute"/>
            <consortium name="Mycorrhizal Genomics Consortium"/>
            <person name="Kohler A."/>
            <person name="Kuo A."/>
            <person name="Nagy L.G."/>
            <person name="Floudas D."/>
            <person name="Copeland A."/>
            <person name="Barry K.W."/>
            <person name="Cichocki N."/>
            <person name="Veneault-Fourrey C."/>
            <person name="LaButti K."/>
            <person name="Lindquist E.A."/>
            <person name="Lipzen A."/>
            <person name="Lundell T."/>
            <person name="Morin E."/>
            <person name="Murat C."/>
            <person name="Riley R."/>
            <person name="Ohm R."/>
            <person name="Sun H."/>
            <person name="Tunlid A."/>
            <person name="Henrissat B."/>
            <person name="Grigoriev I.V."/>
            <person name="Hibbett D.S."/>
            <person name="Martin F."/>
        </authorList>
    </citation>
    <scope>NUCLEOTIDE SEQUENCE [LARGE SCALE GENOMIC DNA]</scope>
    <source>
        <strain evidence="3">Ve08.2h10</strain>
    </source>
</reference>
<feature type="region of interest" description="Disordered" evidence="1">
    <location>
        <begin position="1"/>
        <end position="41"/>
    </location>
</feature>
<accession>A0A0D0DAV5</accession>
<sequence>MPSLSPSVSTLQSSSHPRARVLSSGKRSPSKPRSCPSTRRSCPFIHPIYVIYNSQVQGLTSELWLLRSHLS</sequence>
<dbReference type="Proteomes" id="UP000054538">
    <property type="component" value="Unassembled WGS sequence"/>
</dbReference>
<keyword evidence="3" id="KW-1185">Reference proteome</keyword>
<dbReference type="EMBL" id="KN825120">
    <property type="protein sequence ID" value="KIK94262.1"/>
    <property type="molecule type" value="Genomic_DNA"/>
</dbReference>
<gene>
    <name evidence="2" type="ORF">PAXRUDRAFT_460361</name>
</gene>
<dbReference type="InParanoid" id="A0A0D0DAV5"/>
<protein>
    <submittedName>
        <fullName evidence="2">Uncharacterized protein</fullName>
    </submittedName>
</protein>
<evidence type="ECO:0000256" key="1">
    <source>
        <dbReference type="SAM" id="MobiDB-lite"/>
    </source>
</evidence>
<dbReference type="HOGENOM" id="CLU_2740785_0_0_1"/>
<organism evidence="2 3">
    <name type="scientific">Paxillus rubicundulus Ve08.2h10</name>
    <dbReference type="NCBI Taxonomy" id="930991"/>
    <lineage>
        <taxon>Eukaryota</taxon>
        <taxon>Fungi</taxon>
        <taxon>Dikarya</taxon>
        <taxon>Basidiomycota</taxon>
        <taxon>Agaricomycotina</taxon>
        <taxon>Agaricomycetes</taxon>
        <taxon>Agaricomycetidae</taxon>
        <taxon>Boletales</taxon>
        <taxon>Paxilineae</taxon>
        <taxon>Paxillaceae</taxon>
        <taxon>Paxillus</taxon>
    </lineage>
</organism>
<evidence type="ECO:0000313" key="2">
    <source>
        <dbReference type="EMBL" id="KIK94262.1"/>
    </source>
</evidence>
<evidence type="ECO:0000313" key="3">
    <source>
        <dbReference type="Proteomes" id="UP000054538"/>
    </source>
</evidence>
<feature type="compositionally biased region" description="Low complexity" evidence="1">
    <location>
        <begin position="23"/>
        <end position="41"/>
    </location>
</feature>
<proteinExistence type="predicted"/>
<name>A0A0D0DAV5_9AGAM</name>
<feature type="compositionally biased region" description="Low complexity" evidence="1">
    <location>
        <begin position="1"/>
        <end position="15"/>
    </location>
</feature>
<reference evidence="2 3" key="1">
    <citation type="submission" date="2014-04" db="EMBL/GenBank/DDBJ databases">
        <authorList>
            <consortium name="DOE Joint Genome Institute"/>
            <person name="Kuo A."/>
            <person name="Kohler A."/>
            <person name="Jargeat P."/>
            <person name="Nagy L.G."/>
            <person name="Floudas D."/>
            <person name="Copeland A."/>
            <person name="Barry K.W."/>
            <person name="Cichocki N."/>
            <person name="Veneault-Fourrey C."/>
            <person name="LaButti K."/>
            <person name="Lindquist E.A."/>
            <person name="Lipzen A."/>
            <person name="Lundell T."/>
            <person name="Morin E."/>
            <person name="Murat C."/>
            <person name="Sun H."/>
            <person name="Tunlid A."/>
            <person name="Henrissat B."/>
            <person name="Grigoriev I.V."/>
            <person name="Hibbett D.S."/>
            <person name="Martin F."/>
            <person name="Nordberg H.P."/>
            <person name="Cantor M.N."/>
            <person name="Hua S.X."/>
        </authorList>
    </citation>
    <scope>NUCLEOTIDE SEQUENCE [LARGE SCALE GENOMIC DNA]</scope>
    <source>
        <strain evidence="2 3">Ve08.2h10</strain>
    </source>
</reference>
<dbReference type="AlphaFoldDB" id="A0A0D0DAV5"/>